<evidence type="ECO:0000256" key="7">
    <source>
        <dbReference type="ARBA" id="ARBA00022840"/>
    </source>
</evidence>
<evidence type="ECO:0000256" key="6">
    <source>
        <dbReference type="ARBA" id="ARBA00022777"/>
    </source>
</evidence>
<dbReference type="PANTHER" id="PTHR48012">
    <property type="entry name" value="STERILE20-LIKE KINASE, ISOFORM B-RELATED"/>
    <property type="match status" value="1"/>
</dbReference>
<feature type="domain" description="Protein kinase" evidence="13">
    <location>
        <begin position="8"/>
        <end position="258"/>
    </location>
</feature>
<feature type="coiled-coil region" evidence="11">
    <location>
        <begin position="34"/>
        <end position="61"/>
    </location>
</feature>
<dbReference type="SUPFAM" id="SSF56112">
    <property type="entry name" value="Protein kinase-like (PK-like)"/>
    <property type="match status" value="1"/>
</dbReference>
<keyword evidence="5 10" id="KW-0547">Nucleotide-binding</keyword>
<dbReference type="PROSITE" id="PS50011">
    <property type="entry name" value="PROTEIN_KINASE_DOM"/>
    <property type="match status" value="1"/>
</dbReference>
<keyword evidence="7 10" id="KW-0067">ATP-binding</keyword>
<evidence type="ECO:0000256" key="12">
    <source>
        <dbReference type="SAM" id="MobiDB-lite"/>
    </source>
</evidence>
<dbReference type="FunFam" id="1.10.510.10:FF:000499">
    <property type="entry name" value="Serine/threonine-protein kinase KIC1"/>
    <property type="match status" value="1"/>
</dbReference>
<evidence type="ECO:0000256" key="8">
    <source>
        <dbReference type="ARBA" id="ARBA00047899"/>
    </source>
</evidence>
<dbReference type="GO" id="GO:0005737">
    <property type="term" value="C:cytoplasm"/>
    <property type="evidence" value="ECO:0007669"/>
    <property type="project" value="TreeGrafter"/>
</dbReference>
<comment type="similarity">
    <text evidence="1">Belongs to the protein kinase superfamily. STE Ser/Thr protein kinase family. STE20 subfamily.</text>
</comment>
<dbReference type="Pfam" id="PF00069">
    <property type="entry name" value="Pkinase"/>
    <property type="match status" value="1"/>
</dbReference>
<dbReference type="AlphaFoldDB" id="A0AAV7Z086"/>
<protein>
    <recommendedName>
        <fullName evidence="2">non-specific serine/threonine protein kinase</fullName>
        <ecNumber evidence="2">2.7.11.1</ecNumber>
    </recommendedName>
</protein>
<feature type="region of interest" description="Disordered" evidence="12">
    <location>
        <begin position="388"/>
        <end position="515"/>
    </location>
</feature>
<evidence type="ECO:0000256" key="2">
    <source>
        <dbReference type="ARBA" id="ARBA00012513"/>
    </source>
</evidence>
<dbReference type="Proteomes" id="UP001146793">
    <property type="component" value="Unassembled WGS sequence"/>
</dbReference>
<feature type="region of interest" description="Disordered" evidence="12">
    <location>
        <begin position="319"/>
        <end position="343"/>
    </location>
</feature>
<dbReference type="InterPro" id="IPR000719">
    <property type="entry name" value="Prot_kinase_dom"/>
</dbReference>
<dbReference type="PROSITE" id="PS00107">
    <property type="entry name" value="PROTEIN_KINASE_ATP"/>
    <property type="match status" value="1"/>
</dbReference>
<keyword evidence="11" id="KW-0175">Coiled coil</keyword>
<evidence type="ECO:0000256" key="9">
    <source>
        <dbReference type="ARBA" id="ARBA00048679"/>
    </source>
</evidence>
<feature type="compositionally biased region" description="Basic and acidic residues" evidence="12">
    <location>
        <begin position="419"/>
        <end position="435"/>
    </location>
</feature>
<gene>
    <name evidence="14" type="ORF">M0812_19866</name>
</gene>
<dbReference type="InterPro" id="IPR011009">
    <property type="entry name" value="Kinase-like_dom_sf"/>
</dbReference>
<feature type="compositionally biased region" description="Basic and acidic residues" evidence="12">
    <location>
        <begin position="690"/>
        <end position="703"/>
    </location>
</feature>
<evidence type="ECO:0000256" key="1">
    <source>
        <dbReference type="ARBA" id="ARBA00008874"/>
    </source>
</evidence>
<comment type="caution">
    <text evidence="14">The sequence shown here is derived from an EMBL/GenBank/DDBJ whole genome shotgun (WGS) entry which is preliminary data.</text>
</comment>
<feature type="compositionally biased region" description="Low complexity" evidence="12">
    <location>
        <begin position="328"/>
        <end position="343"/>
    </location>
</feature>
<dbReference type="InterPro" id="IPR017441">
    <property type="entry name" value="Protein_kinase_ATP_BS"/>
</dbReference>
<dbReference type="SMART" id="SM00220">
    <property type="entry name" value="S_TKc"/>
    <property type="match status" value="1"/>
</dbReference>
<dbReference type="EC" id="2.7.11.1" evidence="2"/>
<dbReference type="InterPro" id="IPR050629">
    <property type="entry name" value="STE20/SPS1-PAK"/>
</dbReference>
<dbReference type="EMBL" id="JANTQA010000044">
    <property type="protein sequence ID" value="KAJ3434381.1"/>
    <property type="molecule type" value="Genomic_DNA"/>
</dbReference>
<dbReference type="GO" id="GO:0004674">
    <property type="term" value="F:protein serine/threonine kinase activity"/>
    <property type="evidence" value="ECO:0007669"/>
    <property type="project" value="UniProtKB-KW"/>
</dbReference>
<reference evidence="14" key="1">
    <citation type="submission" date="2022-08" db="EMBL/GenBank/DDBJ databases">
        <title>Novel sulphate-reducing endosymbionts in the free-living metamonad Anaeramoeba.</title>
        <authorList>
            <person name="Jerlstrom-Hultqvist J."/>
            <person name="Cepicka I."/>
            <person name="Gallot-Lavallee L."/>
            <person name="Salas-Leiva D."/>
            <person name="Curtis B.A."/>
            <person name="Zahonova K."/>
            <person name="Pipaliya S."/>
            <person name="Dacks J."/>
            <person name="Roger A.J."/>
        </authorList>
    </citation>
    <scope>NUCLEOTIDE SEQUENCE</scope>
    <source>
        <strain evidence="14">Busselton2</strain>
    </source>
</reference>
<dbReference type="GO" id="GO:0005524">
    <property type="term" value="F:ATP binding"/>
    <property type="evidence" value="ECO:0007669"/>
    <property type="project" value="UniProtKB-UniRule"/>
</dbReference>
<dbReference type="PANTHER" id="PTHR48012:SF10">
    <property type="entry name" value="FI20177P1"/>
    <property type="match status" value="1"/>
</dbReference>
<evidence type="ECO:0000256" key="11">
    <source>
        <dbReference type="SAM" id="Coils"/>
    </source>
</evidence>
<evidence type="ECO:0000256" key="3">
    <source>
        <dbReference type="ARBA" id="ARBA00022527"/>
    </source>
</evidence>
<name>A0AAV7Z086_9EUKA</name>
<dbReference type="Gene3D" id="1.10.510.10">
    <property type="entry name" value="Transferase(Phosphotransferase) domain 1"/>
    <property type="match status" value="1"/>
</dbReference>
<evidence type="ECO:0000313" key="15">
    <source>
        <dbReference type="Proteomes" id="UP001146793"/>
    </source>
</evidence>
<sequence>MIDPEKIFVRQERVGKGNFGEVYKGINKQTGETVAIKIINLEETEDEIEDIKKEMTILQQCISPYIIKYQGSYLKNEDLWIIMEFMGGGSVQDLLQPGVLQEIYITVILKQLLLGLDYLHSQGKIHRDIKASNVLLSPTGDVKLADFGVSGQLSESVQKRKSFVGTPFWMAPEIIKKIPYNEKADIWSLGITAYEMAKGEPPFADIHPVKVLFMIVKNDPPTIKGKFSKNFKDFVSVCLQKDPNLRPSAKELLKHKLFKNVKKPIILTELIEKYQQWKITNNSSVMSSSLESDDGSDIDSDEKVNWVFNTKEKRVDKDDELIGDNHKSTSTSSSENSNSSSSVLYSSSSIQSVSSEDYSEESSSDSNFDSTNQIVKSKSLIVIKRVQKEQENTSEIIPNSTNVNSGDELERVTANVQKNKSDEKEKNNEGKRGEFDGNDVEQDEINNNNNKEDSNEEEEEKVIDQVKEKKYIDNEEKEQEGDGKTDQEDDEIENKNSNRNAKILKNNKKDENGEEMGIKQLKKNFNIQEIEIVVEDLNEKKKKTKDNSQQKESTFDKEIHPELNENEVQEKQFIKKHKDNNETQEFNKNHNLSSEAKNFFLDGIIKDSINQMKHNIGNQEVEKMFDQILNNFTDCEKLEPGITLKLFSNIFLKYQNLVQNIDNSSNDKKNIFSCSQPEPLIDNEHKEQKETMLKNEKNEDNKLVVKKKKRKKKKRGSFFLLRRKKTKKRS</sequence>
<proteinExistence type="inferred from homology"/>
<dbReference type="Gene3D" id="3.30.200.20">
    <property type="entry name" value="Phosphorylase Kinase, domain 1"/>
    <property type="match status" value="1"/>
</dbReference>
<dbReference type="CDD" id="cd06609">
    <property type="entry name" value="STKc_MST3_like"/>
    <property type="match status" value="1"/>
</dbReference>
<evidence type="ECO:0000256" key="10">
    <source>
        <dbReference type="PROSITE-ProRule" id="PRU10141"/>
    </source>
</evidence>
<organism evidence="14 15">
    <name type="scientific">Anaeramoeba flamelloides</name>
    <dbReference type="NCBI Taxonomy" id="1746091"/>
    <lineage>
        <taxon>Eukaryota</taxon>
        <taxon>Metamonada</taxon>
        <taxon>Anaeramoebidae</taxon>
        <taxon>Anaeramoeba</taxon>
    </lineage>
</organism>
<evidence type="ECO:0000313" key="14">
    <source>
        <dbReference type="EMBL" id="KAJ3434381.1"/>
    </source>
</evidence>
<evidence type="ECO:0000256" key="5">
    <source>
        <dbReference type="ARBA" id="ARBA00022741"/>
    </source>
</evidence>
<feature type="compositionally biased region" description="Polar residues" evidence="12">
    <location>
        <begin position="393"/>
        <end position="405"/>
    </location>
</feature>
<feature type="compositionally biased region" description="Basic residues" evidence="12">
    <location>
        <begin position="704"/>
        <end position="730"/>
    </location>
</feature>
<keyword evidence="3" id="KW-0723">Serine/threonine-protein kinase</keyword>
<feature type="compositionally biased region" description="Basic and acidic residues" evidence="12">
    <location>
        <begin position="462"/>
        <end position="486"/>
    </location>
</feature>
<comment type="catalytic activity">
    <reaction evidence="8">
        <text>L-threonyl-[protein] + ATP = O-phospho-L-threonyl-[protein] + ADP + H(+)</text>
        <dbReference type="Rhea" id="RHEA:46608"/>
        <dbReference type="Rhea" id="RHEA-COMP:11060"/>
        <dbReference type="Rhea" id="RHEA-COMP:11605"/>
        <dbReference type="ChEBI" id="CHEBI:15378"/>
        <dbReference type="ChEBI" id="CHEBI:30013"/>
        <dbReference type="ChEBI" id="CHEBI:30616"/>
        <dbReference type="ChEBI" id="CHEBI:61977"/>
        <dbReference type="ChEBI" id="CHEBI:456216"/>
        <dbReference type="EC" id="2.7.11.1"/>
    </reaction>
</comment>
<keyword evidence="6 14" id="KW-0418">Kinase</keyword>
<accession>A0AAV7Z086</accession>
<keyword evidence="4" id="KW-0808">Transferase</keyword>
<feature type="binding site" evidence="10">
    <location>
        <position position="37"/>
    </location>
    <ligand>
        <name>ATP</name>
        <dbReference type="ChEBI" id="CHEBI:30616"/>
    </ligand>
</feature>
<evidence type="ECO:0000256" key="4">
    <source>
        <dbReference type="ARBA" id="ARBA00022679"/>
    </source>
</evidence>
<comment type="catalytic activity">
    <reaction evidence="9">
        <text>L-seryl-[protein] + ATP = O-phospho-L-seryl-[protein] + ADP + H(+)</text>
        <dbReference type="Rhea" id="RHEA:17989"/>
        <dbReference type="Rhea" id="RHEA-COMP:9863"/>
        <dbReference type="Rhea" id="RHEA-COMP:11604"/>
        <dbReference type="ChEBI" id="CHEBI:15378"/>
        <dbReference type="ChEBI" id="CHEBI:29999"/>
        <dbReference type="ChEBI" id="CHEBI:30616"/>
        <dbReference type="ChEBI" id="CHEBI:83421"/>
        <dbReference type="ChEBI" id="CHEBI:456216"/>
        <dbReference type="EC" id="2.7.11.1"/>
    </reaction>
</comment>
<evidence type="ECO:0000259" key="13">
    <source>
        <dbReference type="PROSITE" id="PS50011"/>
    </source>
</evidence>
<feature type="region of interest" description="Disordered" evidence="12">
    <location>
        <begin position="690"/>
        <end position="730"/>
    </location>
</feature>